<name>A0A8K0KKJ0_LADFU</name>
<feature type="non-terminal residue" evidence="2">
    <location>
        <position position="320"/>
    </location>
</feature>
<dbReference type="EMBL" id="KZ308923">
    <property type="protein sequence ID" value="KAG8235556.1"/>
    <property type="molecule type" value="Genomic_DNA"/>
</dbReference>
<feature type="domain" description="SHC SH2" evidence="1">
    <location>
        <begin position="42"/>
        <end position="252"/>
    </location>
</feature>
<sequence>MASVAIEFDKTLQERLDEFKEIFVWSSEVRDETSTGQKRASAYLMKDFWGNHLSVVLYPKGWKAIWRVPIGKCLLMDLKHPSNVLVEVISINWENLSADVQVLKINEHYVPSSKRIAALCELFPIEERTTECDPWMIANELDKYRLYDMVVGEVNLEDSERMRHLISDARHFQVEFEETGRILEELEEADDLSLSKTPEDMEDLNANFHQMNMHEQVGKEKEEMLMVRLLFLKRKLKDIQHEFEALEDPVLRKAMANVKLRSLRREYLMNSGGFLNNNCNKDKGQKEEIKNVALVCDKSNFKEIRGFLDYAESKFSNGPK</sequence>
<dbReference type="InterPro" id="IPR057508">
    <property type="entry name" value="SHCBP-like_N"/>
</dbReference>
<accession>A0A8K0KKJ0</accession>
<dbReference type="Proteomes" id="UP000792457">
    <property type="component" value="Unassembled WGS sequence"/>
</dbReference>
<reference evidence="2" key="2">
    <citation type="submission" date="2017-10" db="EMBL/GenBank/DDBJ databases">
        <title>Ladona fulva Genome sequencing and assembly.</title>
        <authorList>
            <person name="Murali S."/>
            <person name="Richards S."/>
            <person name="Bandaranaike D."/>
            <person name="Bellair M."/>
            <person name="Blankenburg K."/>
            <person name="Chao H."/>
            <person name="Dinh H."/>
            <person name="Doddapaneni H."/>
            <person name="Dugan-Rocha S."/>
            <person name="Elkadiri S."/>
            <person name="Gnanaolivu R."/>
            <person name="Hernandez B."/>
            <person name="Skinner E."/>
            <person name="Javaid M."/>
            <person name="Lee S."/>
            <person name="Li M."/>
            <person name="Ming W."/>
            <person name="Munidasa M."/>
            <person name="Muniz J."/>
            <person name="Nguyen L."/>
            <person name="Hughes D."/>
            <person name="Osuji N."/>
            <person name="Pu L.-L."/>
            <person name="Puazo M."/>
            <person name="Qu C."/>
            <person name="Quiroz J."/>
            <person name="Raj R."/>
            <person name="Weissenberger G."/>
            <person name="Xin Y."/>
            <person name="Zou X."/>
            <person name="Han Y."/>
            <person name="Worley K."/>
            <person name="Muzny D."/>
            <person name="Gibbs R."/>
        </authorList>
    </citation>
    <scope>NUCLEOTIDE SEQUENCE</scope>
    <source>
        <strain evidence="2">Sampled in the wild</strain>
    </source>
</reference>
<gene>
    <name evidence="2" type="ORF">J437_LFUL015397</name>
</gene>
<proteinExistence type="predicted"/>
<organism evidence="2 3">
    <name type="scientific">Ladona fulva</name>
    <name type="common">Scarce chaser dragonfly</name>
    <name type="synonym">Libellula fulva</name>
    <dbReference type="NCBI Taxonomy" id="123851"/>
    <lineage>
        <taxon>Eukaryota</taxon>
        <taxon>Metazoa</taxon>
        <taxon>Ecdysozoa</taxon>
        <taxon>Arthropoda</taxon>
        <taxon>Hexapoda</taxon>
        <taxon>Insecta</taxon>
        <taxon>Pterygota</taxon>
        <taxon>Palaeoptera</taxon>
        <taxon>Odonata</taxon>
        <taxon>Epiprocta</taxon>
        <taxon>Anisoptera</taxon>
        <taxon>Libelluloidea</taxon>
        <taxon>Libellulidae</taxon>
        <taxon>Ladona</taxon>
    </lineage>
</organism>
<comment type="caution">
    <text evidence="2">The sequence shown here is derived from an EMBL/GenBank/DDBJ whole genome shotgun (WGS) entry which is preliminary data.</text>
</comment>
<evidence type="ECO:0000313" key="3">
    <source>
        <dbReference type="Proteomes" id="UP000792457"/>
    </source>
</evidence>
<protein>
    <recommendedName>
        <fullName evidence="1">SHC SH2 domain-containing protein</fullName>
    </recommendedName>
</protein>
<evidence type="ECO:0000259" key="1">
    <source>
        <dbReference type="Pfam" id="PF23762"/>
    </source>
</evidence>
<evidence type="ECO:0000313" key="2">
    <source>
        <dbReference type="EMBL" id="KAG8235556.1"/>
    </source>
</evidence>
<reference evidence="2" key="1">
    <citation type="submission" date="2013-04" db="EMBL/GenBank/DDBJ databases">
        <authorList>
            <person name="Qu J."/>
            <person name="Murali S.C."/>
            <person name="Bandaranaike D."/>
            <person name="Bellair M."/>
            <person name="Blankenburg K."/>
            <person name="Chao H."/>
            <person name="Dinh H."/>
            <person name="Doddapaneni H."/>
            <person name="Downs B."/>
            <person name="Dugan-Rocha S."/>
            <person name="Elkadiri S."/>
            <person name="Gnanaolivu R.D."/>
            <person name="Hernandez B."/>
            <person name="Javaid M."/>
            <person name="Jayaseelan J.C."/>
            <person name="Lee S."/>
            <person name="Li M."/>
            <person name="Ming W."/>
            <person name="Munidasa M."/>
            <person name="Muniz J."/>
            <person name="Nguyen L."/>
            <person name="Ongeri F."/>
            <person name="Osuji N."/>
            <person name="Pu L.-L."/>
            <person name="Puazo M."/>
            <person name="Qu C."/>
            <person name="Quiroz J."/>
            <person name="Raj R."/>
            <person name="Weissenberger G."/>
            <person name="Xin Y."/>
            <person name="Zou X."/>
            <person name="Han Y."/>
            <person name="Richards S."/>
            <person name="Worley K."/>
            <person name="Muzny D."/>
            <person name="Gibbs R."/>
        </authorList>
    </citation>
    <scope>NUCLEOTIDE SEQUENCE</scope>
    <source>
        <strain evidence="2">Sampled in the wild</strain>
    </source>
</reference>
<dbReference type="Pfam" id="PF23762">
    <property type="entry name" value="SHCBP_N"/>
    <property type="match status" value="1"/>
</dbReference>
<dbReference type="OrthoDB" id="5978115at2759"/>
<keyword evidence="3" id="KW-1185">Reference proteome</keyword>
<dbReference type="AlphaFoldDB" id="A0A8K0KKJ0"/>